<sequence length="30" mass="3333">MEGAIKYGRHNYRIAGVRASVYIDATIGHL</sequence>
<evidence type="ECO:0000313" key="1">
    <source>
        <dbReference type="EMBL" id="SVD92517.1"/>
    </source>
</evidence>
<proteinExistence type="predicted"/>
<gene>
    <name evidence="1" type="ORF">METZ01_LOCUS445371</name>
</gene>
<accession>A0A382ZAH7</accession>
<feature type="non-terminal residue" evidence="1">
    <location>
        <position position="30"/>
    </location>
</feature>
<name>A0A382ZAH7_9ZZZZ</name>
<dbReference type="AlphaFoldDB" id="A0A382ZAH7"/>
<organism evidence="1">
    <name type="scientific">marine metagenome</name>
    <dbReference type="NCBI Taxonomy" id="408172"/>
    <lineage>
        <taxon>unclassified sequences</taxon>
        <taxon>metagenomes</taxon>
        <taxon>ecological metagenomes</taxon>
    </lineage>
</organism>
<dbReference type="EMBL" id="UINC01182353">
    <property type="protein sequence ID" value="SVD92517.1"/>
    <property type="molecule type" value="Genomic_DNA"/>
</dbReference>
<reference evidence="1" key="1">
    <citation type="submission" date="2018-05" db="EMBL/GenBank/DDBJ databases">
        <authorList>
            <person name="Lanie J.A."/>
            <person name="Ng W.-L."/>
            <person name="Kazmierczak K.M."/>
            <person name="Andrzejewski T.M."/>
            <person name="Davidsen T.M."/>
            <person name="Wayne K.J."/>
            <person name="Tettelin H."/>
            <person name="Glass J.I."/>
            <person name="Rusch D."/>
            <person name="Podicherti R."/>
            <person name="Tsui H.-C.T."/>
            <person name="Winkler M.E."/>
        </authorList>
    </citation>
    <scope>NUCLEOTIDE SEQUENCE</scope>
</reference>
<protein>
    <submittedName>
        <fullName evidence="1">Uncharacterized protein</fullName>
    </submittedName>
</protein>